<reference evidence="3" key="1">
    <citation type="journal article" date="2018" name="J. Proteomics">
        <title>Exploring the molecular complexity of Triatoma dimidiata sialome.</title>
        <authorList>
            <person name="Santiago P.B."/>
            <person name="de Araujo C.N."/>
            <person name="Charneau S."/>
            <person name="Bastos I.M.D."/>
            <person name="Assumpcao T.C.F."/>
            <person name="Queiroz R.M.L."/>
            <person name="Praca Y.R."/>
            <person name="Cordeiro T.M."/>
            <person name="Garcia C.H.S."/>
            <person name="da Silva I.G."/>
            <person name="Raiol T."/>
            <person name="Motta F.N."/>
            <person name="de Araujo Oliveira J.V."/>
            <person name="de Sousa M.V."/>
            <person name="Ribeiro J.M.C."/>
            <person name="de Santana J.M."/>
        </authorList>
    </citation>
    <scope>NUCLEOTIDE SEQUENCE</scope>
    <source>
        <strain evidence="3">Santander</strain>
        <tissue evidence="3">Salivary glands</tissue>
    </source>
</reference>
<accession>A0A0V0GAP0</accession>
<dbReference type="AlphaFoldDB" id="A0A0V0GAP0"/>
<protein>
    <submittedName>
        <fullName evidence="3">Putative transposase is4</fullName>
    </submittedName>
</protein>
<evidence type="ECO:0000256" key="1">
    <source>
        <dbReference type="SAM" id="MobiDB-lite"/>
    </source>
</evidence>
<feature type="region of interest" description="Disordered" evidence="1">
    <location>
        <begin position="1"/>
        <end position="27"/>
    </location>
</feature>
<feature type="compositionally biased region" description="Acidic residues" evidence="1">
    <location>
        <begin position="12"/>
        <end position="22"/>
    </location>
</feature>
<feature type="region of interest" description="Disordered" evidence="1">
    <location>
        <begin position="39"/>
        <end position="62"/>
    </location>
</feature>
<evidence type="ECO:0000259" key="2">
    <source>
        <dbReference type="Pfam" id="PF13843"/>
    </source>
</evidence>
<dbReference type="Pfam" id="PF13843">
    <property type="entry name" value="DDE_Tnp_1_7"/>
    <property type="match status" value="1"/>
</dbReference>
<feature type="compositionally biased region" description="Basic and acidic residues" evidence="1">
    <location>
        <begin position="1"/>
        <end position="11"/>
    </location>
</feature>
<dbReference type="PANTHER" id="PTHR46599">
    <property type="entry name" value="PIGGYBAC TRANSPOSABLE ELEMENT-DERIVED PROTEIN 4"/>
    <property type="match status" value="1"/>
</dbReference>
<evidence type="ECO:0000313" key="3">
    <source>
        <dbReference type="EMBL" id="JAP04999.1"/>
    </source>
</evidence>
<name>A0A0V0GAP0_TRIDM</name>
<dbReference type="InterPro" id="IPR029526">
    <property type="entry name" value="PGBD"/>
</dbReference>
<feature type="compositionally biased region" description="Polar residues" evidence="1">
    <location>
        <begin position="39"/>
        <end position="53"/>
    </location>
</feature>
<dbReference type="EMBL" id="GECL01001125">
    <property type="protein sequence ID" value="JAP04999.1"/>
    <property type="molecule type" value="Transcribed_RNA"/>
</dbReference>
<organism evidence="3">
    <name type="scientific">Triatoma dimidiata</name>
    <name type="common">Kissing bug</name>
    <name type="synonym">Meccus dimidiatus</name>
    <dbReference type="NCBI Taxonomy" id="72491"/>
    <lineage>
        <taxon>Eukaryota</taxon>
        <taxon>Metazoa</taxon>
        <taxon>Ecdysozoa</taxon>
        <taxon>Arthropoda</taxon>
        <taxon>Hexapoda</taxon>
        <taxon>Insecta</taxon>
        <taxon>Pterygota</taxon>
        <taxon>Neoptera</taxon>
        <taxon>Paraneoptera</taxon>
        <taxon>Hemiptera</taxon>
        <taxon>Heteroptera</taxon>
        <taxon>Panheteroptera</taxon>
        <taxon>Cimicomorpha</taxon>
        <taxon>Reduviidae</taxon>
        <taxon>Triatominae</taxon>
        <taxon>Triatoma</taxon>
    </lineage>
</organism>
<dbReference type="PANTHER" id="PTHR46599:SF3">
    <property type="entry name" value="PIGGYBAC TRANSPOSABLE ELEMENT-DERIVED PROTEIN 4"/>
    <property type="match status" value="1"/>
</dbReference>
<feature type="non-terminal residue" evidence="3">
    <location>
        <position position="1"/>
    </location>
</feature>
<proteinExistence type="predicted"/>
<feature type="domain" description="PiggyBac transposable element-derived protein" evidence="2">
    <location>
        <begin position="125"/>
        <end position="471"/>
    </location>
</feature>
<sequence length="581" mass="66287">VDMLADDHAVDSEEGNETDEESGMPIFKRAKYTAARISNDNRSSGEWNTSASSGEDVEDDSVVPPRIAPDFEEDYSDLMCSEAEEESGSIPWFKSNSSVKSNFDKATFEQAFGAKRKIDTENFCNIFFQFFNISIARHIIEQTELYAAQKGHSEFTLTVAELNAFIGILIIMGFNTLPNQRLYWSSDKNFRNERISSIMSQSRFLEILQMLHLNDNTEMPKIGEPNFDKLFKIRPLLSHFQKSFREAFDPSRYLSIDESMLPFKGRSSLKHQGFKVWIMCCSVTGYLLSFEFCDRKTVAEGCLGKTVVGGLCDGFQGLNYCLFFDKCLSSFSLINQLLQNGFYCCTTILPKRIVFPASLLKQDKSLGLGEFDFATSNYMCLVKWKDSGSKTVCVVSTMDDPSETVRVSRTNSIGKKESINCPAPVATYNKYMVGVDLYHQQLAKYSIQWQSKRWWLKIFYYFIDAAIVNAYILYKLEMRKNNKKPIHYLLFRSQLADELIGDFMGRKKVKPKVVVTKKKFGSKNQMVVDLSEEHLAIKVESARRCANCSTSSKPRRSTLVCKTCNVALCKFPCFNDFHSDK</sequence>